<dbReference type="PANTHER" id="PTHR14890:SF1">
    <property type="entry name" value="FANCONI ANEMIA CORE COMPLEX-ASSOCIATED PROTEIN 100"/>
    <property type="match status" value="1"/>
</dbReference>
<protein>
    <submittedName>
        <fullName evidence="1">FA core complex associated protein 100</fullName>
    </submittedName>
</protein>
<dbReference type="GO" id="GO:0036297">
    <property type="term" value="P:interstrand cross-link repair"/>
    <property type="evidence" value="ECO:0007669"/>
    <property type="project" value="InterPro"/>
</dbReference>
<dbReference type="AlphaFoldDB" id="A0A6I8S6L1"/>
<gene>
    <name evidence="1" type="primary">faap100</name>
</gene>
<evidence type="ECO:0000313" key="1">
    <source>
        <dbReference type="Ensembl" id="ENSXETP00000088345"/>
    </source>
</evidence>
<dbReference type="PANTHER" id="PTHR14890">
    <property type="entry name" value="FANCONI ANEMIA CORE COMPLEX-ASSOCIATED PROTEIN 100"/>
    <property type="match status" value="1"/>
</dbReference>
<organism evidence="1">
    <name type="scientific">Xenopus tropicalis</name>
    <name type="common">Western clawed frog</name>
    <name type="synonym">Silurana tropicalis</name>
    <dbReference type="NCBI Taxonomy" id="8364"/>
    <lineage>
        <taxon>Eukaryota</taxon>
        <taxon>Metazoa</taxon>
        <taxon>Chordata</taxon>
        <taxon>Craniata</taxon>
        <taxon>Vertebrata</taxon>
        <taxon>Euteleostomi</taxon>
        <taxon>Amphibia</taxon>
        <taxon>Batrachia</taxon>
        <taxon>Anura</taxon>
        <taxon>Pipoidea</taxon>
        <taxon>Pipidae</taxon>
        <taxon>Xenopodinae</taxon>
        <taxon>Xenopus</taxon>
        <taxon>Silurana</taxon>
    </lineage>
</organism>
<name>A0A6I8S6L1_XENTR</name>
<reference evidence="1" key="2">
    <citation type="submission" date="2020-05" db="UniProtKB">
        <authorList>
            <consortium name="Ensembl"/>
        </authorList>
    </citation>
    <scope>IDENTIFICATION</scope>
</reference>
<sequence length="851" mass="94616">MPSVQYLAGFHCPAGGLAAHGAQLIPWKGNVYVSIGKSVYEYSMEKKCMLAVYEFATEIWCIELDTKTQQLYILCGQSGIYLLQWDEKGRLLKEPMSATSTGGVNIFFIGVEFCCLLDPSICYFTVCHEVLVAVSMNQNKWEIRLFNIRSSDHKGNYPSAIREMEISVKPTPGCRDICKGNSLPPVLLCVSLWKKEELAVDFHEFTIEPSLFTFLFGIDLAMVNSPVVICGFPDGQVVFFPLKTVPSPKSDFTDNQTKSSTRLPLLYNLEQPVVFLGATKAQISDGENNPWTNSSNKLFCDCILLLGQGGLMVTITAGNKAEGGTYEFREYHLKAPVKSAFCSGPNLYYSTCSDIQCVVIPQPGADLQNRILSYSSYNIPMIRAMSPISCCSEGDKEFLALSDKGKLMLFILKQSEDTAQRARLSCSQAGQRIKELLSQIASVSERASPLKSLIEQRNHSLLNLNKVVAISQAVLTSRGANMPVRCKVKPLWTRRLQQDCLVASCILENKTDFILESGWNLCIHLSTEGSGTSYSFSVMNLQPEENMEFIFPLVTEESEHLEFPIKITFALVYSLQELDKSSFQDPQSSLFSHTQSSICLPLQEHIIDILQCLRLKPHTGQPFPTTFHCMSPLDPVEAFLRSSGGAECKPGQPSAISKAICNAESNYAVTLVASVRVASVILHRALKKEDSDTSLCSLLFHWLLSAELPLSQNPVEVHGMTPNGREFRLRVGEVSAYDLSPANPIPATEVQIISPHLDALACLHLAVIRRLQILAEKCNQDGCISPEINLDSIQKQVIARERIKLSPVNQKRGFTYQRILSPTRPIEEGPTCALSKTYRQFPVCSMWRMKT</sequence>
<dbReference type="Pfam" id="PF15146">
    <property type="entry name" value="FANCAA"/>
    <property type="match status" value="1"/>
</dbReference>
<accession>A0A6I8S6L1</accession>
<proteinExistence type="predicted"/>
<dbReference type="Ensembl" id="ENSXETT00000083287">
    <property type="protein sequence ID" value="ENSXETP00000088345"/>
    <property type="gene ID" value="ENSXETG00000015035"/>
</dbReference>
<dbReference type="FunCoup" id="A0A6I8S6L1">
    <property type="interactions" value="1796"/>
</dbReference>
<reference evidence="1" key="1">
    <citation type="journal article" date="2010" name="Science">
        <title>The genome of the Western clawed frog Xenopus tropicalis.</title>
        <authorList>
            <person name="Hellsten U."/>
            <person name="Harland R.M."/>
            <person name="Gilchrist M.J."/>
            <person name="Hendrix D."/>
            <person name="Jurka J."/>
            <person name="Kapitonov V."/>
            <person name="Ovcharenko I."/>
            <person name="Putnam N.H."/>
            <person name="Shu S."/>
            <person name="Taher L."/>
            <person name="Blitz I.L."/>
            <person name="Blumberg B."/>
            <person name="Dichmann D.S."/>
            <person name="Dubchak I."/>
            <person name="Amaya E."/>
            <person name="Detter J.C."/>
            <person name="Fletcher R."/>
            <person name="Gerhard D.S."/>
            <person name="Goodstein D."/>
            <person name="Graves T."/>
            <person name="Grigoriev I.V."/>
            <person name="Grimwood J."/>
            <person name="Kawashima T."/>
            <person name="Lindquist E."/>
            <person name="Lucas S.M."/>
            <person name="Mead P.E."/>
            <person name="Mitros T."/>
            <person name="Ogino H."/>
            <person name="Ohta Y."/>
            <person name="Poliakov A.V."/>
            <person name="Pollet N."/>
            <person name="Robert J."/>
            <person name="Salamov A."/>
            <person name="Sater A.K."/>
            <person name="Schmutz J."/>
            <person name="Terry A."/>
            <person name="Vize P.D."/>
            <person name="Warren W.C."/>
            <person name="Wells D."/>
            <person name="Wills A."/>
            <person name="Wilson R.K."/>
            <person name="Zimmerman L.B."/>
            <person name="Zorn A.M."/>
            <person name="Grainger R."/>
            <person name="Grammer T."/>
            <person name="Khokha M.K."/>
            <person name="Richardson P.M."/>
            <person name="Rokhsar D.S."/>
        </authorList>
    </citation>
    <scope>NUCLEOTIDE SEQUENCE [LARGE SCALE GENOMIC DNA]</scope>
    <source>
        <strain evidence="1">Nigerian</strain>
    </source>
</reference>
<dbReference type="InterPro" id="IPR029251">
    <property type="entry name" value="Faap100"/>
</dbReference>
<dbReference type="Bgee" id="ENSXETG00000015035">
    <property type="expression patterns" value="Expressed in egg cell and 12 other cell types or tissues"/>
</dbReference>
<dbReference type="InParanoid" id="A0A6I8S6L1"/>
<dbReference type="GeneTree" id="ENSGT00390000016682"/>
<dbReference type="GO" id="GO:0043240">
    <property type="term" value="C:Fanconi anaemia nuclear complex"/>
    <property type="evidence" value="ECO:0007669"/>
    <property type="project" value="InterPro"/>
</dbReference>